<keyword evidence="3" id="KW-1185">Reference proteome</keyword>
<keyword evidence="1" id="KW-0472">Membrane</keyword>
<dbReference type="Gene3D" id="2.160.20.80">
    <property type="entry name" value="E3 ubiquitin-protein ligase SopA"/>
    <property type="match status" value="1"/>
</dbReference>
<organism evidence="2 3">
    <name type="scientific">Micromonospora rifamycinica</name>
    <dbReference type="NCBI Taxonomy" id="291594"/>
    <lineage>
        <taxon>Bacteria</taxon>
        <taxon>Bacillati</taxon>
        <taxon>Actinomycetota</taxon>
        <taxon>Actinomycetes</taxon>
        <taxon>Micromonosporales</taxon>
        <taxon>Micromonosporaceae</taxon>
        <taxon>Micromonospora</taxon>
    </lineage>
</organism>
<sequence>MVGRNDVADFAQRVALQNDIRKTLASAIAGTLFLATAYFAWRQVLNAGHQLLLQQHQVEITRDEQLAGRLYRSFEYLGHDNLNVRIGAMFTLERLVRASPEDTRAVLEVLAAYVRTRSPWPPKLPGQYIESADIDDVPPMQTRSPDIQLALDVIGRLNSGGSDIRLSLAESDLRQASLNGGDFSDIDFDSSSLARVTAYEAKLNRASLQEVDLRGAHFDSAEMHLCWLRDVLTDESTGVSGDLTGSDLNHAKFQHVDFRGSSMARVRATGVDFSGAFLDGVSFSGAELDGTNFAQASLRGTDISSATFYGPCDFRLSAYDKETVFPGGFSSDKAGMTLAPLEPNTMIFNAKQIVRVMAPWEVHGGE</sequence>
<evidence type="ECO:0000313" key="2">
    <source>
        <dbReference type="EMBL" id="SCG37788.1"/>
    </source>
</evidence>
<feature type="transmembrane region" description="Helical" evidence="1">
    <location>
        <begin position="23"/>
        <end position="41"/>
    </location>
</feature>
<gene>
    <name evidence="2" type="ORF">GA0070623_0354</name>
</gene>
<dbReference type="AlphaFoldDB" id="A0A1C5GVJ2"/>
<evidence type="ECO:0000313" key="3">
    <source>
        <dbReference type="Proteomes" id="UP000198226"/>
    </source>
</evidence>
<evidence type="ECO:0000256" key="1">
    <source>
        <dbReference type="SAM" id="Phobius"/>
    </source>
</evidence>
<proteinExistence type="predicted"/>
<keyword evidence="1" id="KW-1133">Transmembrane helix</keyword>
<dbReference type="InterPro" id="IPR001646">
    <property type="entry name" value="5peptide_repeat"/>
</dbReference>
<name>A0A1C5GVJ2_9ACTN</name>
<protein>
    <submittedName>
        <fullName evidence="2">Uncharacterized protein YjbI, contains pentapeptide repeats</fullName>
    </submittedName>
</protein>
<keyword evidence="1" id="KW-0812">Transmembrane</keyword>
<dbReference type="SUPFAM" id="SSF141571">
    <property type="entry name" value="Pentapeptide repeat-like"/>
    <property type="match status" value="1"/>
</dbReference>
<reference evidence="3" key="1">
    <citation type="submission" date="2016-06" db="EMBL/GenBank/DDBJ databases">
        <authorList>
            <person name="Varghese N."/>
            <person name="Submissions Spin"/>
        </authorList>
    </citation>
    <scope>NUCLEOTIDE SEQUENCE [LARGE SCALE GENOMIC DNA]</scope>
    <source>
        <strain evidence="3">DSM 44983</strain>
    </source>
</reference>
<dbReference type="Proteomes" id="UP000198226">
    <property type="component" value="Chromosome I"/>
</dbReference>
<accession>A0A1C5GVJ2</accession>
<dbReference type="InterPro" id="IPR051082">
    <property type="entry name" value="Pentapeptide-BTB/POZ_domain"/>
</dbReference>
<dbReference type="Pfam" id="PF00805">
    <property type="entry name" value="Pentapeptide"/>
    <property type="match status" value="2"/>
</dbReference>
<dbReference type="PANTHER" id="PTHR14136:SF17">
    <property type="entry name" value="BTB_POZ DOMAIN-CONTAINING PROTEIN KCTD9"/>
    <property type="match status" value="1"/>
</dbReference>
<dbReference type="EMBL" id="LT607752">
    <property type="protein sequence ID" value="SCG37788.1"/>
    <property type="molecule type" value="Genomic_DNA"/>
</dbReference>
<dbReference type="PANTHER" id="PTHR14136">
    <property type="entry name" value="BTB_POZ DOMAIN-CONTAINING PROTEIN KCTD9"/>
    <property type="match status" value="1"/>
</dbReference>